<keyword evidence="1" id="KW-0472">Membrane</keyword>
<sequence length="301" mass="35247">MNYFKVFFYVWKRSFSEAKYYKDVLKTPFAFSLKYFIFFCFLLTLVTTIYLSTKVFIPLNQFLARVPKVLTEVYPGELEIKISNGVMTTNVPQPYFIPFDRFEEGFEELEKEIRGISSDEIENILVIDTNARVEDLRRYQTYALLTRSYLSYYRDDGRIEIVTLDKINNFTLNQTIVKGVVSRLLPWLRLISIFLLPLLFIGIFLFFISSQLGYLLISSLALFLGAKIISYPLSYIKAYQVDLHLTTIITPFFLILSTLNIKVQFPFLKLFVFTLIGLYILNNLKGKTPRIVKVKKQSKRS</sequence>
<feature type="transmembrane region" description="Helical" evidence="1">
    <location>
        <begin position="35"/>
        <end position="57"/>
    </location>
</feature>
<feature type="transmembrane region" description="Helical" evidence="1">
    <location>
        <begin position="187"/>
        <end position="208"/>
    </location>
</feature>
<reference evidence="2 3" key="1">
    <citation type="journal article" date="2016" name="Nat. Commun.">
        <title>Thousands of microbial genomes shed light on interconnected biogeochemical processes in an aquifer system.</title>
        <authorList>
            <person name="Anantharaman K."/>
            <person name="Brown C.T."/>
            <person name="Hug L.A."/>
            <person name="Sharon I."/>
            <person name="Castelle C.J."/>
            <person name="Probst A.J."/>
            <person name="Thomas B.C."/>
            <person name="Singh A."/>
            <person name="Wilkins M.J."/>
            <person name="Karaoz U."/>
            <person name="Brodie E.L."/>
            <person name="Williams K.H."/>
            <person name="Hubbard S.S."/>
            <person name="Banfield J.F."/>
        </authorList>
    </citation>
    <scope>NUCLEOTIDE SEQUENCE [LARGE SCALE GENOMIC DNA]</scope>
</reference>
<dbReference type="Pfam" id="PF06691">
    <property type="entry name" value="DUF1189"/>
    <property type="match status" value="1"/>
</dbReference>
<evidence type="ECO:0008006" key="4">
    <source>
        <dbReference type="Google" id="ProtNLM"/>
    </source>
</evidence>
<evidence type="ECO:0000313" key="3">
    <source>
        <dbReference type="Proteomes" id="UP000178040"/>
    </source>
</evidence>
<keyword evidence="1" id="KW-1133">Transmembrane helix</keyword>
<organism evidence="2 3">
    <name type="scientific">Candidatus Roizmanbacteria bacterium RIFCSPLOWO2_01_FULL_37_16</name>
    <dbReference type="NCBI Taxonomy" id="1802058"/>
    <lineage>
        <taxon>Bacteria</taxon>
        <taxon>Candidatus Roizmaniibacteriota</taxon>
    </lineage>
</organism>
<dbReference type="AlphaFoldDB" id="A0A1F7ILM2"/>
<dbReference type="EMBL" id="MGAI01000032">
    <property type="protein sequence ID" value="OGK44235.1"/>
    <property type="molecule type" value="Genomic_DNA"/>
</dbReference>
<gene>
    <name evidence="2" type="ORF">A3B40_03650</name>
</gene>
<proteinExistence type="predicted"/>
<comment type="caution">
    <text evidence="2">The sequence shown here is derived from an EMBL/GenBank/DDBJ whole genome shotgun (WGS) entry which is preliminary data.</text>
</comment>
<feature type="transmembrane region" description="Helical" evidence="1">
    <location>
        <begin position="243"/>
        <end position="261"/>
    </location>
</feature>
<evidence type="ECO:0000313" key="2">
    <source>
        <dbReference type="EMBL" id="OGK44235.1"/>
    </source>
</evidence>
<dbReference type="Proteomes" id="UP000178040">
    <property type="component" value="Unassembled WGS sequence"/>
</dbReference>
<accession>A0A1F7ILM2</accession>
<name>A0A1F7ILM2_9BACT</name>
<protein>
    <recommendedName>
        <fullName evidence="4">DUF1189 domain-containing protein</fullName>
    </recommendedName>
</protein>
<keyword evidence="1" id="KW-0812">Transmembrane</keyword>
<evidence type="ECO:0000256" key="1">
    <source>
        <dbReference type="SAM" id="Phobius"/>
    </source>
</evidence>
<dbReference type="InterPro" id="IPR009574">
    <property type="entry name" value="DUF1189"/>
</dbReference>
<feature type="transmembrane region" description="Helical" evidence="1">
    <location>
        <begin position="267"/>
        <end position="284"/>
    </location>
</feature>
<feature type="transmembrane region" description="Helical" evidence="1">
    <location>
        <begin position="214"/>
        <end position="236"/>
    </location>
</feature>